<accession>A0A9Q1QRJ8</accession>
<dbReference type="PANTHER" id="PTHR14614">
    <property type="entry name" value="HEPATOCELLULAR CARCINOMA-ASSOCIATED ANTIGEN"/>
    <property type="match status" value="1"/>
</dbReference>
<name>A0A9Q1QRJ8_9CARY</name>
<dbReference type="InterPro" id="IPR019410">
    <property type="entry name" value="Methyltransf_16"/>
</dbReference>
<dbReference type="Proteomes" id="UP001153076">
    <property type="component" value="Unassembled WGS sequence"/>
</dbReference>
<evidence type="ECO:0000313" key="2">
    <source>
        <dbReference type="Proteomes" id="UP001153076"/>
    </source>
</evidence>
<dbReference type="OrthoDB" id="413520at2759"/>
<protein>
    <submittedName>
        <fullName evidence="1">Uncharacterized protein</fullName>
    </submittedName>
</protein>
<organism evidence="1 2">
    <name type="scientific">Carnegiea gigantea</name>
    <dbReference type="NCBI Taxonomy" id="171969"/>
    <lineage>
        <taxon>Eukaryota</taxon>
        <taxon>Viridiplantae</taxon>
        <taxon>Streptophyta</taxon>
        <taxon>Embryophyta</taxon>
        <taxon>Tracheophyta</taxon>
        <taxon>Spermatophyta</taxon>
        <taxon>Magnoliopsida</taxon>
        <taxon>eudicotyledons</taxon>
        <taxon>Gunneridae</taxon>
        <taxon>Pentapetalae</taxon>
        <taxon>Caryophyllales</taxon>
        <taxon>Cactineae</taxon>
        <taxon>Cactaceae</taxon>
        <taxon>Cactoideae</taxon>
        <taxon>Echinocereeae</taxon>
        <taxon>Carnegiea</taxon>
    </lineage>
</organism>
<dbReference type="AlphaFoldDB" id="A0A9Q1QRJ8"/>
<dbReference type="Gene3D" id="3.40.50.150">
    <property type="entry name" value="Vaccinia Virus protein VP39"/>
    <property type="match status" value="1"/>
</dbReference>
<dbReference type="SUPFAM" id="SSF53335">
    <property type="entry name" value="S-adenosyl-L-methionine-dependent methyltransferases"/>
    <property type="match status" value="1"/>
</dbReference>
<evidence type="ECO:0000313" key="1">
    <source>
        <dbReference type="EMBL" id="KAJ8451021.1"/>
    </source>
</evidence>
<dbReference type="EMBL" id="JAKOGI010000011">
    <property type="protein sequence ID" value="KAJ8451021.1"/>
    <property type="molecule type" value="Genomic_DNA"/>
</dbReference>
<keyword evidence="2" id="KW-1185">Reference proteome</keyword>
<gene>
    <name evidence="1" type="ORF">Cgig2_026830</name>
</gene>
<dbReference type="PANTHER" id="PTHR14614:SF123">
    <property type="entry name" value="OS04G0645500 PROTEIN"/>
    <property type="match status" value="1"/>
</dbReference>
<dbReference type="Pfam" id="PF10294">
    <property type="entry name" value="Methyltransf_16"/>
    <property type="match status" value="1"/>
</dbReference>
<comment type="caution">
    <text evidence="1">The sequence shown here is derived from an EMBL/GenBank/DDBJ whole genome shotgun (WGS) entry which is preliminary data.</text>
</comment>
<proteinExistence type="predicted"/>
<dbReference type="InterPro" id="IPR029063">
    <property type="entry name" value="SAM-dependent_MTases_sf"/>
</dbReference>
<sequence>MVRVRGIQVGATHQETLLIHELDDVCDTFTGRAMTGSWVWDSALLLSHYISTEFDLRGKTVLELGAGTGLPGLTASRLGADRVILTDVGPLLPGLRTNVEANGMCGRVEAYELVWGSDELPSRLTELVGEIGVDLVLMSDVFYDPSLMGAMTKTLKMVCGRETKIWAATEVRDSAVECLTELASHGFEAAELASRPLSQIIRDGSNCEDVGLSDSASSGLAEEAGIVAVAATEAGAVGAEHSVCSVAVCCSV</sequence>
<reference evidence="1" key="1">
    <citation type="submission" date="2022-04" db="EMBL/GenBank/DDBJ databases">
        <title>Carnegiea gigantea Genome sequencing and assembly v2.</title>
        <authorList>
            <person name="Copetti D."/>
            <person name="Sanderson M.J."/>
            <person name="Burquez A."/>
            <person name="Wojciechowski M.F."/>
        </authorList>
    </citation>
    <scope>NUCLEOTIDE SEQUENCE</scope>
    <source>
        <strain evidence="1">SGP5-SGP5p</strain>
        <tissue evidence="1">Aerial part</tissue>
    </source>
</reference>